<keyword evidence="3" id="KW-1185">Reference proteome</keyword>
<dbReference type="Proteomes" id="UP000276349">
    <property type="component" value="Unassembled WGS sequence"/>
</dbReference>
<proteinExistence type="predicted"/>
<dbReference type="InterPro" id="IPR007138">
    <property type="entry name" value="ABM_dom"/>
</dbReference>
<accession>A0A431UVR7</accession>
<dbReference type="PANTHER" id="PTHR34474">
    <property type="entry name" value="SIGNAL TRANSDUCTION PROTEIN TRAP"/>
    <property type="match status" value="1"/>
</dbReference>
<evidence type="ECO:0000259" key="1">
    <source>
        <dbReference type="PROSITE" id="PS51725"/>
    </source>
</evidence>
<feature type="domain" description="ABM" evidence="1">
    <location>
        <begin position="2"/>
        <end position="98"/>
    </location>
</feature>
<dbReference type="PANTHER" id="PTHR34474:SF1">
    <property type="entry name" value="HEME-DEGRADING MONOOXYGENASE HMOA"/>
    <property type="match status" value="1"/>
</dbReference>
<keyword evidence="2" id="KW-0560">Oxidoreductase</keyword>
<dbReference type="Pfam" id="PF03992">
    <property type="entry name" value="ABM"/>
    <property type="match status" value="1"/>
</dbReference>
<dbReference type="Gene3D" id="3.30.70.100">
    <property type="match status" value="1"/>
</dbReference>
<protein>
    <submittedName>
        <fullName evidence="2">Antibiotic biosynthesis monooxygenase</fullName>
    </submittedName>
</protein>
<evidence type="ECO:0000313" key="3">
    <source>
        <dbReference type="Proteomes" id="UP000276349"/>
    </source>
</evidence>
<dbReference type="InterPro" id="IPR050404">
    <property type="entry name" value="Heme-degrading_MO"/>
</dbReference>
<dbReference type="PROSITE" id="PS51725">
    <property type="entry name" value="ABM"/>
    <property type="match status" value="1"/>
</dbReference>
<dbReference type="EMBL" id="RXNR01000008">
    <property type="protein sequence ID" value="RTQ95080.1"/>
    <property type="molecule type" value="Genomic_DNA"/>
</dbReference>
<reference evidence="2 3" key="1">
    <citation type="submission" date="2018-12" db="EMBL/GenBank/DDBJ databases">
        <authorList>
            <person name="Yu L."/>
        </authorList>
    </citation>
    <scope>NUCLEOTIDE SEQUENCE [LARGE SCALE GENOMIC DNA]</scope>
    <source>
        <strain evidence="2 3">S5H2222</strain>
    </source>
</reference>
<comment type="caution">
    <text evidence="2">The sequence shown here is derived from an EMBL/GenBank/DDBJ whole genome shotgun (WGS) entry which is preliminary data.</text>
</comment>
<dbReference type="InterPro" id="IPR011008">
    <property type="entry name" value="Dimeric_a/b-barrel"/>
</dbReference>
<dbReference type="AlphaFoldDB" id="A0A431UVR7"/>
<dbReference type="RefSeq" id="WP_126293073.1">
    <property type="nucleotide sequence ID" value="NZ_RXNR01000008.1"/>
</dbReference>
<dbReference type="GO" id="GO:0004497">
    <property type="term" value="F:monooxygenase activity"/>
    <property type="evidence" value="ECO:0007669"/>
    <property type="project" value="UniProtKB-KW"/>
</dbReference>
<dbReference type="OrthoDB" id="1645001at2"/>
<dbReference type="SUPFAM" id="SSF54909">
    <property type="entry name" value="Dimeric alpha+beta barrel"/>
    <property type="match status" value="1"/>
</dbReference>
<name>A0A431UVR7_9BACI</name>
<keyword evidence="2" id="KW-0503">Monooxygenase</keyword>
<organism evidence="2 3">
    <name type="scientific">Lysinibacillus telephonicus</name>
    <dbReference type="NCBI Taxonomy" id="1714840"/>
    <lineage>
        <taxon>Bacteria</taxon>
        <taxon>Bacillati</taxon>
        <taxon>Bacillota</taxon>
        <taxon>Bacilli</taxon>
        <taxon>Bacillales</taxon>
        <taxon>Bacillaceae</taxon>
        <taxon>Lysinibacillus</taxon>
    </lineage>
</organism>
<evidence type="ECO:0000313" key="2">
    <source>
        <dbReference type="EMBL" id="RTQ95080.1"/>
    </source>
</evidence>
<sequence>MFVQLRKMSVSEGNSEKVVERFSKAGILEEQEGFVDLKVLVKKVRRGEEEVIILVTWESEEYWKQWEKSDAHIAGHKANLNQPKPDYILNTEVGKYEVRAVKKPIIKKD</sequence>
<gene>
    <name evidence="2" type="ORF">EKG35_04200</name>
</gene>